<dbReference type="Gene3D" id="1.10.630.10">
    <property type="entry name" value="Cytochrome P450"/>
    <property type="match status" value="2"/>
</dbReference>
<dbReference type="InterPro" id="IPR003165">
    <property type="entry name" value="Piwi"/>
</dbReference>
<dbReference type="Proteomes" id="UP000824596">
    <property type="component" value="Unassembled WGS sequence"/>
</dbReference>
<dbReference type="AlphaFoldDB" id="A0A9P8SQ16"/>
<accession>A0A9P8SQ16</accession>
<dbReference type="InterPro" id="IPR012337">
    <property type="entry name" value="RNaseH-like_sf"/>
</dbReference>
<dbReference type="RefSeq" id="XP_044726279.1">
    <property type="nucleotide sequence ID" value="XM_044859879.1"/>
</dbReference>
<comment type="caution">
    <text evidence="5">The sequence shown here is derived from an EMBL/GenBank/DDBJ whole genome shotgun (WGS) entry which is preliminary data.</text>
</comment>
<dbReference type="GeneID" id="68350537"/>
<evidence type="ECO:0000256" key="1">
    <source>
        <dbReference type="ARBA" id="ARBA00022723"/>
    </source>
</evidence>
<dbReference type="EMBL" id="JAIZPD010000001">
    <property type="protein sequence ID" value="KAH0968766.1"/>
    <property type="molecule type" value="Genomic_DNA"/>
</dbReference>
<evidence type="ECO:0000313" key="5">
    <source>
        <dbReference type="EMBL" id="KAH0968766.1"/>
    </source>
</evidence>
<evidence type="ECO:0000259" key="4">
    <source>
        <dbReference type="PROSITE" id="PS50822"/>
    </source>
</evidence>
<dbReference type="GO" id="GO:0003676">
    <property type="term" value="F:nucleic acid binding"/>
    <property type="evidence" value="ECO:0007669"/>
    <property type="project" value="InterPro"/>
</dbReference>
<dbReference type="PANTHER" id="PTHR22891">
    <property type="entry name" value="EUKARYOTIC TRANSLATION INITIATION FACTOR 2C"/>
    <property type="match status" value="1"/>
</dbReference>
<protein>
    <submittedName>
        <fullName evidence="5">Piwi domain-containing protein</fullName>
    </submittedName>
</protein>
<dbReference type="OrthoDB" id="1470350at2759"/>
<dbReference type="GO" id="GO:0016705">
    <property type="term" value="F:oxidoreductase activity, acting on paired donors, with incorporation or reduction of molecular oxygen"/>
    <property type="evidence" value="ECO:0007669"/>
    <property type="project" value="InterPro"/>
</dbReference>
<dbReference type="SMART" id="SM00950">
    <property type="entry name" value="Piwi"/>
    <property type="match status" value="1"/>
</dbReference>
<keyword evidence="3" id="KW-0560">Oxidoreductase</keyword>
<dbReference type="InterPro" id="IPR036397">
    <property type="entry name" value="RNaseH_sf"/>
</dbReference>
<keyword evidence="3" id="KW-0349">Heme</keyword>
<keyword evidence="1 3" id="KW-0479">Metal-binding</keyword>
<dbReference type="InterPro" id="IPR001128">
    <property type="entry name" value="Cyt_P450"/>
</dbReference>
<dbReference type="PRINTS" id="PR00385">
    <property type="entry name" value="P450"/>
</dbReference>
<dbReference type="InterPro" id="IPR036396">
    <property type="entry name" value="Cyt_P450_sf"/>
</dbReference>
<evidence type="ECO:0000256" key="2">
    <source>
        <dbReference type="ARBA" id="ARBA00023004"/>
    </source>
</evidence>
<comment type="similarity">
    <text evidence="3">Belongs to the cytochrome P450 family.</text>
</comment>
<dbReference type="SUPFAM" id="SSF48264">
    <property type="entry name" value="Cytochrome P450"/>
    <property type="match status" value="1"/>
</dbReference>
<evidence type="ECO:0000256" key="3">
    <source>
        <dbReference type="RuleBase" id="RU000461"/>
    </source>
</evidence>
<dbReference type="GO" id="GO:0020037">
    <property type="term" value="F:heme binding"/>
    <property type="evidence" value="ECO:0007669"/>
    <property type="project" value="InterPro"/>
</dbReference>
<reference evidence="5" key="1">
    <citation type="submission" date="2021-09" db="EMBL/GenBank/DDBJ databases">
        <title>A high-quality genome of the endoparasitic fungus Hirsutella rhossiliensis with a comparison of Hirsutella genomes reveals transposable elements contributing to genome size variation.</title>
        <authorList>
            <person name="Lin R."/>
            <person name="Jiao Y."/>
            <person name="Sun X."/>
            <person name="Ling J."/>
            <person name="Xie B."/>
            <person name="Cheng X."/>
        </authorList>
    </citation>
    <scope>NUCLEOTIDE SEQUENCE</scope>
    <source>
        <strain evidence="5">HR02</strain>
    </source>
</reference>
<dbReference type="SUPFAM" id="SSF53098">
    <property type="entry name" value="Ribonuclease H-like"/>
    <property type="match status" value="1"/>
</dbReference>
<keyword evidence="3" id="KW-0503">Monooxygenase</keyword>
<feature type="domain" description="Piwi" evidence="4">
    <location>
        <begin position="58"/>
        <end position="200"/>
    </location>
</feature>
<gene>
    <name evidence="5" type="ORF">HRG_01408</name>
</gene>
<name>A0A9P8SQ16_9HYPO</name>
<dbReference type="InterPro" id="IPR017972">
    <property type="entry name" value="Cyt_P450_CS"/>
</dbReference>
<organism evidence="5 6">
    <name type="scientific">Hirsutella rhossiliensis</name>
    <dbReference type="NCBI Taxonomy" id="111463"/>
    <lineage>
        <taxon>Eukaryota</taxon>
        <taxon>Fungi</taxon>
        <taxon>Dikarya</taxon>
        <taxon>Ascomycota</taxon>
        <taxon>Pezizomycotina</taxon>
        <taxon>Sordariomycetes</taxon>
        <taxon>Hypocreomycetidae</taxon>
        <taxon>Hypocreales</taxon>
        <taxon>Ophiocordycipitaceae</taxon>
        <taxon>Hirsutella</taxon>
    </lineage>
</organism>
<dbReference type="GO" id="GO:0005506">
    <property type="term" value="F:iron ion binding"/>
    <property type="evidence" value="ECO:0007669"/>
    <property type="project" value="InterPro"/>
</dbReference>
<dbReference type="PROSITE" id="PS00086">
    <property type="entry name" value="CYTOCHROME_P450"/>
    <property type="match status" value="1"/>
</dbReference>
<proteinExistence type="inferred from homology"/>
<dbReference type="PROSITE" id="PS50822">
    <property type="entry name" value="PIWI"/>
    <property type="match status" value="1"/>
</dbReference>
<dbReference type="GO" id="GO:0004497">
    <property type="term" value="F:monooxygenase activity"/>
    <property type="evidence" value="ECO:0007669"/>
    <property type="project" value="UniProtKB-KW"/>
</dbReference>
<sequence>MATGRDARDAPSLVGLVASIVKDLAQWPAASWEQPSKQEMLSGQLVDTFKTRLELWQRHNQGHFPDSIVIFRDGVSESQFSQVLEKELPSIREACRVKLPPNSSSPRLTVVVSVKRHHTRFFPTSKESMSNSGNIRNGTVIDRGITQAGYWDFFLTAHHALKGTARPAHYTVILDEIFRQKYKSAAANELERLTHEPCYLPEIFEVSNTDSVSTGKQSKWAAREVDFADIEAVKAIYGNKPPFAKSPFCRRLATPGQQSLFTTVNADFHRRHRRLLAETISDSALKSAIPRVDAHVKLAIRRMAEEMEAQGAADVFKWWHFMTADAISELTFGDSFRKLELGYKNTYSLDLEKVARVSAARATTLFANLFQAERDGKVPFNEVRDEAQSYITAGTDTTAVSLTYLTWAVCRNPGVRAQLVEALRTLPPDFIETQLRGLPLNDVVDETLRLYSAAPSTLPRVVPPAAQCSRAACSTRPDGFVPSRWASPTETMRSAYMPFGRGPRVCLGLHLA</sequence>
<keyword evidence="2 3" id="KW-0408">Iron</keyword>
<keyword evidence="6" id="KW-1185">Reference proteome</keyword>
<dbReference type="Gene3D" id="3.30.420.10">
    <property type="entry name" value="Ribonuclease H-like superfamily/Ribonuclease H"/>
    <property type="match status" value="1"/>
</dbReference>
<dbReference type="Pfam" id="PF00067">
    <property type="entry name" value="p450"/>
    <property type="match status" value="3"/>
</dbReference>
<dbReference type="Pfam" id="PF02171">
    <property type="entry name" value="Piwi"/>
    <property type="match status" value="1"/>
</dbReference>
<evidence type="ECO:0000313" key="6">
    <source>
        <dbReference type="Proteomes" id="UP000824596"/>
    </source>
</evidence>